<evidence type="ECO:0000313" key="5">
    <source>
        <dbReference type="Proteomes" id="UP001549313"/>
    </source>
</evidence>
<dbReference type="Proteomes" id="UP001549313">
    <property type="component" value="Unassembled WGS sequence"/>
</dbReference>
<dbReference type="RefSeq" id="WP_354087251.1">
    <property type="nucleotide sequence ID" value="NZ_JBEPTF010000001.1"/>
</dbReference>
<dbReference type="EC" id="1.1.1.281" evidence="4"/>
<dbReference type="PANTHER" id="PTHR43000">
    <property type="entry name" value="DTDP-D-GLUCOSE 4,6-DEHYDRATASE-RELATED"/>
    <property type="match status" value="1"/>
</dbReference>
<dbReference type="SUPFAM" id="SSF51735">
    <property type="entry name" value="NAD(P)-binding Rossmann-fold domains"/>
    <property type="match status" value="1"/>
</dbReference>
<accession>A0ABV2R6V1</accession>
<dbReference type="EMBL" id="JBEPTF010000001">
    <property type="protein sequence ID" value="MET4682294.1"/>
    <property type="molecule type" value="Genomic_DNA"/>
</dbReference>
<gene>
    <name evidence="4" type="ORF">ABIE19_000203</name>
</gene>
<proteinExistence type="inferred from homology"/>
<protein>
    <submittedName>
        <fullName evidence="4">GDP-4-dehydro-6-deoxy-D-mannose reductase</fullName>
        <ecNumber evidence="4">1.1.1.281</ecNumber>
    </submittedName>
</protein>
<dbReference type="GO" id="GO:0033705">
    <property type="term" value="F:GDP-4-dehydro-6-deoxy-D-mannose reductase activity"/>
    <property type="evidence" value="ECO:0007669"/>
    <property type="project" value="UniProtKB-EC"/>
</dbReference>
<dbReference type="Gene3D" id="3.90.25.10">
    <property type="entry name" value="UDP-galactose 4-epimerase, domain 1"/>
    <property type="match status" value="1"/>
</dbReference>
<dbReference type="Pfam" id="PF01370">
    <property type="entry name" value="Epimerase"/>
    <property type="match status" value="1"/>
</dbReference>
<comment type="similarity">
    <text evidence="2">Belongs to the NAD(P)-dependent epimerase/dehydratase family.</text>
</comment>
<organism evidence="4 5">
    <name type="scientific">Brevundimonas faecalis</name>
    <dbReference type="NCBI Taxonomy" id="947378"/>
    <lineage>
        <taxon>Bacteria</taxon>
        <taxon>Pseudomonadati</taxon>
        <taxon>Pseudomonadota</taxon>
        <taxon>Alphaproteobacteria</taxon>
        <taxon>Caulobacterales</taxon>
        <taxon>Caulobacteraceae</taxon>
        <taxon>Brevundimonas</taxon>
    </lineage>
</organism>
<evidence type="ECO:0000259" key="3">
    <source>
        <dbReference type="Pfam" id="PF01370"/>
    </source>
</evidence>
<dbReference type="Gene3D" id="3.40.50.720">
    <property type="entry name" value="NAD(P)-binding Rossmann-like Domain"/>
    <property type="match status" value="1"/>
</dbReference>
<keyword evidence="4" id="KW-0560">Oxidoreductase</keyword>
<reference evidence="4 5" key="1">
    <citation type="submission" date="2024-06" db="EMBL/GenBank/DDBJ databases">
        <title>Sorghum-associated microbial communities from plants grown in Nebraska, USA.</title>
        <authorList>
            <person name="Schachtman D."/>
        </authorList>
    </citation>
    <scope>NUCLEOTIDE SEQUENCE [LARGE SCALE GENOMIC DNA]</scope>
    <source>
        <strain evidence="4 5">2814</strain>
    </source>
</reference>
<comment type="pathway">
    <text evidence="1">Bacterial outer membrane biogenesis; LPS O-antigen biosynthesis.</text>
</comment>
<name>A0ABV2R6V1_9CAUL</name>
<dbReference type="InterPro" id="IPR036291">
    <property type="entry name" value="NAD(P)-bd_dom_sf"/>
</dbReference>
<evidence type="ECO:0000256" key="2">
    <source>
        <dbReference type="ARBA" id="ARBA00007637"/>
    </source>
</evidence>
<evidence type="ECO:0000313" key="4">
    <source>
        <dbReference type="EMBL" id="MET4682294.1"/>
    </source>
</evidence>
<dbReference type="InterPro" id="IPR001509">
    <property type="entry name" value="Epimerase_deHydtase"/>
</dbReference>
<keyword evidence="5" id="KW-1185">Reference proteome</keyword>
<feature type="domain" description="NAD-dependent epimerase/dehydratase" evidence="3">
    <location>
        <begin position="17"/>
        <end position="245"/>
    </location>
</feature>
<comment type="caution">
    <text evidence="4">The sequence shown here is derived from an EMBL/GenBank/DDBJ whole genome shotgun (WGS) entry which is preliminary data.</text>
</comment>
<evidence type="ECO:0000256" key="1">
    <source>
        <dbReference type="ARBA" id="ARBA00005125"/>
    </source>
</evidence>
<sequence>MADLMPRDGIFPPDGAILVTGSSGFVGRRLVRRLRTDGYRVYETTRFNAGVNEGRLFFDLFDRQSIVKALGQAKPAAILHLAAQSSVSGSTSSPLDAWSTNAGGAMNICSAVKEVTAAPAIIFVSSTEVYGRAFNRGVATEICSPEPMNPYARSKLAAEQIFLDTYPSHAPLVIARPANHSGAGQDEKFALPSFAKQLRDGSDTISVGNIGVRRDFLHVDDVVDAYVSLLQGILTFERGETFNIASGNSPTLRQLLERMMDLAGSEAHIVVDPGRIRLSDIQEALVDSRKLTRATEWRPKRPLEELLKELLS</sequence>